<dbReference type="EMBL" id="JBHZOL010000098">
    <property type="protein sequence ID" value="MFE4108049.1"/>
    <property type="molecule type" value="Genomic_DNA"/>
</dbReference>
<evidence type="ECO:0000313" key="3">
    <source>
        <dbReference type="Proteomes" id="UP001600165"/>
    </source>
</evidence>
<name>A0ABW6IIK6_9CYAN</name>
<feature type="domain" description="GAF" evidence="1">
    <location>
        <begin position="3"/>
        <end position="136"/>
    </location>
</feature>
<gene>
    <name evidence="2" type="ORF">ACFVKH_17335</name>
</gene>
<proteinExistence type="predicted"/>
<dbReference type="Pfam" id="PF13185">
    <property type="entry name" value="GAF_2"/>
    <property type="match status" value="1"/>
</dbReference>
<keyword evidence="3" id="KW-1185">Reference proteome</keyword>
<dbReference type="RefSeq" id="WP_377967385.1">
    <property type="nucleotide sequence ID" value="NZ_JBHZOL010000098.1"/>
</dbReference>
<evidence type="ECO:0000259" key="1">
    <source>
        <dbReference type="Pfam" id="PF13185"/>
    </source>
</evidence>
<reference evidence="2 3" key="1">
    <citation type="submission" date="2024-10" db="EMBL/GenBank/DDBJ databases">
        <authorList>
            <person name="Ratan Roy A."/>
            <person name="Morales Sandoval P.H."/>
            <person name="De Los Santos Villalobos S."/>
            <person name="Chakraborty S."/>
            <person name="Mukherjee J."/>
        </authorList>
    </citation>
    <scope>NUCLEOTIDE SEQUENCE [LARGE SCALE GENOMIC DNA]</scope>
    <source>
        <strain evidence="2 3">S1</strain>
    </source>
</reference>
<evidence type="ECO:0000313" key="2">
    <source>
        <dbReference type="EMBL" id="MFE4108049.1"/>
    </source>
</evidence>
<accession>A0ABW6IIK6</accession>
<organism evidence="2 3">
    <name type="scientific">Almyronema epifaneia S1</name>
    <dbReference type="NCBI Taxonomy" id="2991925"/>
    <lineage>
        <taxon>Bacteria</taxon>
        <taxon>Bacillati</taxon>
        <taxon>Cyanobacteriota</taxon>
        <taxon>Cyanophyceae</taxon>
        <taxon>Nodosilineales</taxon>
        <taxon>Nodosilineaceae</taxon>
        <taxon>Almyronema</taxon>
        <taxon>Almyronema epifaneia</taxon>
    </lineage>
</organism>
<dbReference type="InterPro" id="IPR029016">
    <property type="entry name" value="GAF-like_dom_sf"/>
</dbReference>
<comment type="caution">
    <text evidence="2">The sequence shown here is derived from an EMBL/GenBank/DDBJ whole genome shotgun (WGS) entry which is preliminary data.</text>
</comment>
<dbReference type="SUPFAM" id="SSF55781">
    <property type="entry name" value="GAF domain-like"/>
    <property type="match status" value="1"/>
</dbReference>
<protein>
    <submittedName>
        <fullName evidence="2">GAF domain-containing protein</fullName>
    </submittedName>
</protein>
<dbReference type="Proteomes" id="UP001600165">
    <property type="component" value="Unassembled WGS sequence"/>
</dbReference>
<dbReference type="InterPro" id="IPR003018">
    <property type="entry name" value="GAF"/>
</dbReference>
<sequence length="144" mass="15231">MTLEQIAQQAQTLTQAETAVLAWIETETATVYYVAAVGKQAAAIAGKRGQIATSGLCGVVFQQSCPILVAQTQGDNRVRQDQVAALGIETALAVPLRQADQIVGVLMVLNRQDGSLFDAAAQQQLERYAAEISQAVATLVQTDS</sequence>
<dbReference type="Gene3D" id="3.30.450.40">
    <property type="match status" value="1"/>
</dbReference>